<feature type="transmembrane region" description="Helical" evidence="6">
    <location>
        <begin position="254"/>
        <end position="276"/>
    </location>
</feature>
<evidence type="ECO:0000256" key="1">
    <source>
        <dbReference type="ARBA" id="ARBA00004141"/>
    </source>
</evidence>
<comment type="similarity">
    <text evidence="5">Belongs to the SAT4 family.</text>
</comment>
<dbReference type="PANTHER" id="PTHR33048">
    <property type="entry name" value="PTH11-LIKE INTEGRAL MEMBRANE PROTEIN (AFU_ORTHOLOGUE AFUA_5G11245)"/>
    <property type="match status" value="1"/>
</dbReference>
<reference evidence="8 9" key="1">
    <citation type="submission" date="2023-11" db="EMBL/GenBank/DDBJ databases">
        <title>Draft genome sequence and annotation of the polyextremotolerant black yeast-like fungus Aureobasidium pullulans NRRL 62042.</title>
        <authorList>
            <person name="Dielentheis-Frenken M.R.E."/>
            <person name="Wibberg D."/>
            <person name="Blank L.M."/>
            <person name="Tiso T."/>
        </authorList>
    </citation>
    <scope>NUCLEOTIDE SEQUENCE [LARGE SCALE GENOMIC DNA]</scope>
    <source>
        <strain evidence="8 9">NRRL 62042</strain>
    </source>
</reference>
<keyword evidence="3 6" id="KW-1133">Transmembrane helix</keyword>
<feature type="transmembrane region" description="Helical" evidence="6">
    <location>
        <begin position="20"/>
        <end position="42"/>
    </location>
</feature>
<protein>
    <recommendedName>
        <fullName evidence="7">Rhodopsin domain-containing protein</fullName>
    </recommendedName>
</protein>
<proteinExistence type="inferred from homology"/>
<dbReference type="Pfam" id="PF20684">
    <property type="entry name" value="Fung_rhodopsin"/>
    <property type="match status" value="1"/>
</dbReference>
<evidence type="ECO:0000256" key="2">
    <source>
        <dbReference type="ARBA" id="ARBA00022692"/>
    </source>
</evidence>
<evidence type="ECO:0000313" key="9">
    <source>
        <dbReference type="Proteomes" id="UP001341245"/>
    </source>
</evidence>
<feature type="transmembrane region" description="Helical" evidence="6">
    <location>
        <begin position="212"/>
        <end position="234"/>
    </location>
</feature>
<evidence type="ECO:0000256" key="5">
    <source>
        <dbReference type="ARBA" id="ARBA00038359"/>
    </source>
</evidence>
<dbReference type="Proteomes" id="UP001341245">
    <property type="component" value="Unassembled WGS sequence"/>
</dbReference>
<feature type="transmembrane region" description="Helical" evidence="6">
    <location>
        <begin position="136"/>
        <end position="160"/>
    </location>
</feature>
<feature type="transmembrane region" description="Helical" evidence="6">
    <location>
        <begin position="54"/>
        <end position="77"/>
    </location>
</feature>
<feature type="transmembrane region" description="Helical" evidence="6">
    <location>
        <begin position="180"/>
        <end position="200"/>
    </location>
</feature>
<keyword evidence="4 6" id="KW-0472">Membrane</keyword>
<dbReference type="EMBL" id="JASGXD010000015">
    <property type="protein sequence ID" value="KAK6000910.1"/>
    <property type="molecule type" value="Genomic_DNA"/>
</dbReference>
<evidence type="ECO:0000313" key="8">
    <source>
        <dbReference type="EMBL" id="KAK6000910.1"/>
    </source>
</evidence>
<name>A0ABR0TA66_AURPU</name>
<keyword evidence="2 6" id="KW-0812">Transmembrane</keyword>
<evidence type="ECO:0000256" key="6">
    <source>
        <dbReference type="SAM" id="Phobius"/>
    </source>
</evidence>
<dbReference type="PANTHER" id="PTHR33048:SF47">
    <property type="entry name" value="INTEGRAL MEMBRANE PROTEIN-RELATED"/>
    <property type="match status" value="1"/>
</dbReference>
<organism evidence="8 9">
    <name type="scientific">Aureobasidium pullulans</name>
    <name type="common">Black yeast</name>
    <name type="synonym">Pullularia pullulans</name>
    <dbReference type="NCBI Taxonomy" id="5580"/>
    <lineage>
        <taxon>Eukaryota</taxon>
        <taxon>Fungi</taxon>
        <taxon>Dikarya</taxon>
        <taxon>Ascomycota</taxon>
        <taxon>Pezizomycotina</taxon>
        <taxon>Dothideomycetes</taxon>
        <taxon>Dothideomycetidae</taxon>
        <taxon>Dothideales</taxon>
        <taxon>Saccotheciaceae</taxon>
        <taxon>Aureobasidium</taxon>
    </lineage>
</organism>
<evidence type="ECO:0000256" key="4">
    <source>
        <dbReference type="ARBA" id="ARBA00023136"/>
    </source>
</evidence>
<comment type="subcellular location">
    <subcellularLocation>
        <location evidence="1">Membrane</location>
        <topology evidence="1">Multi-pass membrane protein</topology>
    </subcellularLocation>
</comment>
<gene>
    <name evidence="8" type="ORF">QM012_002993</name>
</gene>
<comment type="caution">
    <text evidence="8">The sequence shown here is derived from an EMBL/GenBank/DDBJ whole genome shotgun (WGS) entry which is preliminary data.</text>
</comment>
<evidence type="ECO:0000259" key="7">
    <source>
        <dbReference type="Pfam" id="PF20684"/>
    </source>
</evidence>
<dbReference type="InterPro" id="IPR052337">
    <property type="entry name" value="SAT4-like"/>
</dbReference>
<accession>A0ABR0TA66</accession>
<feature type="domain" description="Rhodopsin" evidence="7">
    <location>
        <begin position="38"/>
        <end position="277"/>
    </location>
</feature>
<sequence length="308" mass="35102">MSTRAATAGPQALHDNRTHQLIAAIVIAVFLPTVFLALRLLARHVLRIRLYFDDWLIIIAWFFKIGIDISGSLLIQHGMGRHIEIVNIPDLVEFMQIQYAGLIQYPLCITFTKLSILYEYRRLFPNNHEFKLMTSLLIALMIMWCTAVVFTGIFICTPIRKVWNPWLEYGKCIDLVPFYYGIQIPNVVTDFLILLLPFGEVQRLKLPPKQKFGVALTCLLWIISLVFGVIRLAVLVQLSDDGSDITWNLVPAAIWTTIEPAVQITTACLPSLRVLYRKHLDHRKQKAKSAAAKRLRSIQLTGPRGVNV</sequence>
<keyword evidence="9" id="KW-1185">Reference proteome</keyword>
<dbReference type="InterPro" id="IPR049326">
    <property type="entry name" value="Rhodopsin_dom_fungi"/>
</dbReference>
<evidence type="ECO:0000256" key="3">
    <source>
        <dbReference type="ARBA" id="ARBA00022989"/>
    </source>
</evidence>
<feature type="transmembrane region" description="Helical" evidence="6">
    <location>
        <begin position="97"/>
        <end position="116"/>
    </location>
</feature>